<sequence length="211" mass="23238">MDVQSLKTLLELQALRNFSTTSVTQTDTTASLFQDVLEQFIADQNQPARKETSLSLPFSPSPLPIKQGAFIPNTEKLISSAPGNRASSSIDRIIEKAAQTYNLDPKLLKSVIRQESNFNPKAKSHVGAIGLMQLMPSTARALGVDDPYDPMQNVLGGAKYLRQMLDKYDDNLHLALAAYNAGPGNVDKYGGIPPFKETERYVQKITDTYFA</sequence>
<dbReference type="Gene3D" id="1.10.530.10">
    <property type="match status" value="1"/>
</dbReference>
<keyword evidence="4" id="KW-1185">Reference proteome</keyword>
<dbReference type="CDD" id="cd00254">
    <property type="entry name" value="LT-like"/>
    <property type="match status" value="1"/>
</dbReference>
<dbReference type="PROSITE" id="PS00922">
    <property type="entry name" value="TRANSGLYCOSYLASE"/>
    <property type="match status" value="1"/>
</dbReference>
<dbReference type="PANTHER" id="PTHR37423:SF2">
    <property type="entry name" value="MEMBRANE-BOUND LYTIC MUREIN TRANSGLYCOSYLASE C"/>
    <property type="match status" value="1"/>
</dbReference>
<evidence type="ECO:0000313" key="3">
    <source>
        <dbReference type="EMBL" id="MFC3884416.1"/>
    </source>
</evidence>
<dbReference type="Proteomes" id="UP001595752">
    <property type="component" value="Unassembled WGS sequence"/>
</dbReference>
<dbReference type="RefSeq" id="WP_377915838.1">
    <property type="nucleotide sequence ID" value="NZ_JBHRZT010000052.1"/>
</dbReference>
<evidence type="ECO:0000256" key="1">
    <source>
        <dbReference type="ARBA" id="ARBA00007734"/>
    </source>
</evidence>
<proteinExistence type="inferred from homology"/>
<evidence type="ECO:0000259" key="2">
    <source>
        <dbReference type="Pfam" id="PF01464"/>
    </source>
</evidence>
<dbReference type="PANTHER" id="PTHR37423">
    <property type="entry name" value="SOLUBLE LYTIC MUREIN TRANSGLYCOSYLASE-RELATED"/>
    <property type="match status" value="1"/>
</dbReference>
<organism evidence="3 4">
    <name type="scientific">Bacillus songklensis</name>
    <dbReference type="NCBI Taxonomy" id="1069116"/>
    <lineage>
        <taxon>Bacteria</taxon>
        <taxon>Bacillati</taxon>
        <taxon>Bacillota</taxon>
        <taxon>Bacilli</taxon>
        <taxon>Bacillales</taxon>
        <taxon>Bacillaceae</taxon>
        <taxon>Bacillus</taxon>
    </lineage>
</organism>
<dbReference type="InterPro" id="IPR023346">
    <property type="entry name" value="Lysozyme-like_dom_sf"/>
</dbReference>
<feature type="domain" description="Transglycosylase SLT" evidence="2">
    <location>
        <begin position="93"/>
        <end position="199"/>
    </location>
</feature>
<reference evidence="4" key="1">
    <citation type="journal article" date="2019" name="Int. J. Syst. Evol. Microbiol.">
        <title>The Global Catalogue of Microorganisms (GCM) 10K type strain sequencing project: providing services to taxonomists for standard genome sequencing and annotation.</title>
        <authorList>
            <consortium name="The Broad Institute Genomics Platform"/>
            <consortium name="The Broad Institute Genome Sequencing Center for Infectious Disease"/>
            <person name="Wu L."/>
            <person name="Ma J."/>
        </authorList>
    </citation>
    <scope>NUCLEOTIDE SEQUENCE [LARGE SCALE GENOMIC DNA]</scope>
    <source>
        <strain evidence="4">CCUG 61889</strain>
    </source>
</reference>
<evidence type="ECO:0000313" key="4">
    <source>
        <dbReference type="Proteomes" id="UP001595752"/>
    </source>
</evidence>
<dbReference type="Pfam" id="PF01464">
    <property type="entry name" value="SLT"/>
    <property type="match status" value="1"/>
</dbReference>
<dbReference type="InterPro" id="IPR008258">
    <property type="entry name" value="Transglycosylase_SLT_dom_1"/>
</dbReference>
<dbReference type="SUPFAM" id="SSF53955">
    <property type="entry name" value="Lysozyme-like"/>
    <property type="match status" value="1"/>
</dbReference>
<comment type="caution">
    <text evidence="3">The sequence shown here is derived from an EMBL/GenBank/DDBJ whole genome shotgun (WGS) entry which is preliminary data.</text>
</comment>
<accession>A0ABV8B544</accession>
<gene>
    <name evidence="3" type="ORF">ACFOU2_13250</name>
</gene>
<dbReference type="EMBL" id="JBHRZT010000052">
    <property type="protein sequence ID" value="MFC3884416.1"/>
    <property type="molecule type" value="Genomic_DNA"/>
</dbReference>
<name>A0ABV8B544_9BACI</name>
<protein>
    <submittedName>
        <fullName evidence="3">Lytic transglycosylase domain-containing protein</fullName>
    </submittedName>
</protein>
<comment type="similarity">
    <text evidence="1">Belongs to the transglycosylase Slt family.</text>
</comment>
<dbReference type="InterPro" id="IPR000189">
    <property type="entry name" value="Transglyc_AS"/>
</dbReference>